<dbReference type="Proteomes" id="UP001621714">
    <property type="component" value="Unassembled WGS sequence"/>
</dbReference>
<evidence type="ECO:0000313" key="13">
    <source>
        <dbReference type="EMBL" id="MFK7160944.1"/>
    </source>
</evidence>
<evidence type="ECO:0000256" key="4">
    <source>
        <dbReference type="ARBA" id="ARBA00022679"/>
    </source>
</evidence>
<name>A0ABW8PYH2_9GAMM</name>
<evidence type="ECO:0000256" key="1">
    <source>
        <dbReference type="ARBA" id="ARBA00022475"/>
    </source>
</evidence>
<accession>A0ABW8PYH2</accession>
<feature type="domain" description="Glycosyl transferase family 28 C-terminal" evidence="12">
    <location>
        <begin position="186"/>
        <end position="349"/>
    </location>
</feature>
<comment type="pathway">
    <text evidence="10">Cell wall biogenesis; peptidoglycan biosynthesis.</text>
</comment>
<dbReference type="EMBL" id="JBANFI010000004">
    <property type="protein sequence ID" value="MFK7160944.1"/>
    <property type="molecule type" value="Genomic_DNA"/>
</dbReference>
<dbReference type="PANTHER" id="PTHR21015">
    <property type="entry name" value="UDP-N-ACETYLGLUCOSAMINE--N-ACETYLMURAMYL-(PENTAPEPTIDE) PYROPHOSPHORYL-UNDECAPRENOL N-ACETYLGLUCOSAMINE TRANSFERASE 1"/>
    <property type="match status" value="1"/>
</dbReference>
<gene>
    <name evidence="10 13" type="primary">murG</name>
    <name evidence="13" type="ORF">V6U78_07840</name>
</gene>
<dbReference type="NCBIfam" id="TIGR01133">
    <property type="entry name" value="murG"/>
    <property type="match status" value="1"/>
</dbReference>
<feature type="domain" description="Glycosyltransferase family 28 N-terminal" evidence="11">
    <location>
        <begin position="8"/>
        <end position="144"/>
    </location>
</feature>
<proteinExistence type="inferred from homology"/>
<keyword evidence="7 10" id="KW-0472">Membrane</keyword>
<sequence length="360" mass="39008">MAEPKKTLILAGGTGGHIFPGLALAEALTAQGEKVYWLGSQASMEAERVPQAGIAFYGLPVKGLRGKGRLSLLLAPWRLLTCLFLALAYLRRIRPDQVVGFGGFASGPGGLAAWLLRIPLAIHEQNALPGLTNRCLAYLARHVFTAFPQVLQKHRPIWVGNPVRHTLLHLPPPEQRYAEREGPLRLLVVGGSLGAQILNERVPAALALLAPEARPIVRHQTGRGKLASTQDAYQQLDGALQLEVSEFIEDMGAALAWADLVICRAGALTLAEIMAVGVASILVPFPLAVDDHQTHNARYLADQQAAVLLPQAQLDPAQLAQWLGQKAAEWRLELQAQAQRAHRLAKTQATEAIVRELARD</sequence>
<keyword evidence="5 10" id="KW-0133">Cell shape</keyword>
<comment type="caution">
    <text evidence="13">The sequence shown here is derived from an EMBL/GenBank/DDBJ whole genome shotgun (WGS) entry which is preliminary data.</text>
</comment>
<dbReference type="PANTHER" id="PTHR21015:SF22">
    <property type="entry name" value="GLYCOSYLTRANSFERASE"/>
    <property type="match status" value="1"/>
</dbReference>
<evidence type="ECO:0000313" key="14">
    <source>
        <dbReference type="Proteomes" id="UP001621714"/>
    </source>
</evidence>
<evidence type="ECO:0000256" key="7">
    <source>
        <dbReference type="ARBA" id="ARBA00023136"/>
    </source>
</evidence>
<feature type="binding site" evidence="10">
    <location>
        <position position="192"/>
    </location>
    <ligand>
        <name>UDP-N-acetyl-alpha-D-glucosamine</name>
        <dbReference type="ChEBI" id="CHEBI:57705"/>
    </ligand>
</feature>
<dbReference type="Pfam" id="PF03033">
    <property type="entry name" value="Glyco_transf_28"/>
    <property type="match status" value="1"/>
</dbReference>
<dbReference type="InterPro" id="IPR007235">
    <property type="entry name" value="Glyco_trans_28_C"/>
</dbReference>
<dbReference type="CDD" id="cd03785">
    <property type="entry name" value="GT28_MurG"/>
    <property type="match status" value="1"/>
</dbReference>
<dbReference type="HAMAP" id="MF_00033">
    <property type="entry name" value="MurG"/>
    <property type="match status" value="1"/>
</dbReference>
<protein>
    <recommendedName>
        <fullName evidence="10">UDP-N-acetylglucosamine--N-acetylmuramyl-(pentapeptide) pyrophosphoryl-undecaprenol N-acetylglucosamine transferase</fullName>
        <ecNumber evidence="10">2.4.1.227</ecNumber>
    </recommendedName>
    <alternativeName>
        <fullName evidence="10">Undecaprenyl-PP-MurNAc-pentapeptide-UDPGlcNAc GlcNAc transferase</fullName>
    </alternativeName>
</protein>
<comment type="similarity">
    <text evidence="10">Belongs to the glycosyltransferase 28 family. MurG subfamily.</text>
</comment>
<evidence type="ECO:0000256" key="10">
    <source>
        <dbReference type="HAMAP-Rule" id="MF_00033"/>
    </source>
</evidence>
<dbReference type="Pfam" id="PF04101">
    <property type="entry name" value="Glyco_tran_28_C"/>
    <property type="match status" value="1"/>
</dbReference>
<feature type="binding site" evidence="10">
    <location>
        <position position="248"/>
    </location>
    <ligand>
        <name>UDP-N-acetyl-alpha-D-glucosamine</name>
        <dbReference type="ChEBI" id="CHEBI:57705"/>
    </ligand>
</feature>
<keyword evidence="6 10" id="KW-0573">Peptidoglycan synthesis</keyword>
<dbReference type="GO" id="GO:0016757">
    <property type="term" value="F:glycosyltransferase activity"/>
    <property type="evidence" value="ECO:0007669"/>
    <property type="project" value="UniProtKB-KW"/>
</dbReference>
<dbReference type="InterPro" id="IPR006009">
    <property type="entry name" value="GlcNAc_MurG"/>
</dbReference>
<comment type="catalytic activity">
    <reaction evidence="10">
        <text>di-trans,octa-cis-undecaprenyl diphospho-N-acetyl-alpha-D-muramoyl-L-alanyl-D-glutamyl-meso-2,6-diaminopimeloyl-D-alanyl-D-alanine + UDP-N-acetyl-alpha-D-glucosamine = di-trans,octa-cis-undecaprenyl diphospho-[N-acetyl-alpha-D-glucosaminyl-(1-&gt;4)]-N-acetyl-alpha-D-muramoyl-L-alanyl-D-glutamyl-meso-2,6-diaminopimeloyl-D-alanyl-D-alanine + UDP + H(+)</text>
        <dbReference type="Rhea" id="RHEA:31227"/>
        <dbReference type="ChEBI" id="CHEBI:15378"/>
        <dbReference type="ChEBI" id="CHEBI:57705"/>
        <dbReference type="ChEBI" id="CHEBI:58223"/>
        <dbReference type="ChEBI" id="CHEBI:61387"/>
        <dbReference type="ChEBI" id="CHEBI:61388"/>
        <dbReference type="EC" id="2.4.1.227"/>
    </reaction>
</comment>
<evidence type="ECO:0000259" key="11">
    <source>
        <dbReference type="Pfam" id="PF03033"/>
    </source>
</evidence>
<feature type="binding site" evidence="10">
    <location>
        <position position="126"/>
    </location>
    <ligand>
        <name>UDP-N-acetyl-alpha-D-glucosamine</name>
        <dbReference type="ChEBI" id="CHEBI:57705"/>
    </ligand>
</feature>
<comment type="function">
    <text evidence="10">Cell wall formation. Catalyzes the transfer of a GlcNAc subunit on undecaprenyl-pyrophosphoryl-MurNAc-pentapeptide (lipid intermediate I) to form undecaprenyl-pyrophosphoryl-MurNAc-(pentapeptide)GlcNAc (lipid intermediate II).</text>
</comment>
<keyword evidence="8 10" id="KW-0131">Cell cycle</keyword>
<feature type="binding site" evidence="10">
    <location>
        <begin position="14"/>
        <end position="16"/>
    </location>
    <ligand>
        <name>UDP-N-acetyl-alpha-D-glucosamine</name>
        <dbReference type="ChEBI" id="CHEBI:57705"/>
    </ligand>
</feature>
<comment type="subcellular location">
    <subcellularLocation>
        <location evidence="10">Cell membrane</location>
        <topology evidence="10">Peripheral membrane protein</topology>
        <orientation evidence="10">Cytoplasmic side</orientation>
    </subcellularLocation>
</comment>
<evidence type="ECO:0000256" key="5">
    <source>
        <dbReference type="ARBA" id="ARBA00022960"/>
    </source>
</evidence>
<feature type="binding site" evidence="10">
    <location>
        <position position="293"/>
    </location>
    <ligand>
        <name>UDP-N-acetyl-alpha-D-glucosamine</name>
        <dbReference type="ChEBI" id="CHEBI:57705"/>
    </ligand>
</feature>
<evidence type="ECO:0000256" key="8">
    <source>
        <dbReference type="ARBA" id="ARBA00023306"/>
    </source>
</evidence>
<dbReference type="Gene3D" id="3.40.50.2000">
    <property type="entry name" value="Glycogen Phosphorylase B"/>
    <property type="match status" value="2"/>
</dbReference>
<dbReference type="RefSeq" id="WP_405339146.1">
    <property type="nucleotide sequence ID" value="NZ_JBANFI010000004.1"/>
</dbReference>
<dbReference type="InterPro" id="IPR004276">
    <property type="entry name" value="GlycoTrans_28_N"/>
</dbReference>
<evidence type="ECO:0000256" key="2">
    <source>
        <dbReference type="ARBA" id="ARBA00022618"/>
    </source>
</evidence>
<evidence type="ECO:0000256" key="3">
    <source>
        <dbReference type="ARBA" id="ARBA00022676"/>
    </source>
</evidence>
<keyword evidence="1 10" id="KW-1003">Cell membrane</keyword>
<keyword evidence="14" id="KW-1185">Reference proteome</keyword>
<keyword evidence="2 10" id="KW-0132">Cell division</keyword>
<dbReference type="EC" id="2.4.1.227" evidence="10"/>
<dbReference type="SUPFAM" id="SSF53756">
    <property type="entry name" value="UDP-Glycosyltransferase/glycogen phosphorylase"/>
    <property type="match status" value="1"/>
</dbReference>
<feature type="binding site" evidence="10">
    <location>
        <position position="164"/>
    </location>
    <ligand>
        <name>UDP-N-acetyl-alpha-D-glucosamine</name>
        <dbReference type="ChEBI" id="CHEBI:57705"/>
    </ligand>
</feature>
<comment type="caution">
    <text evidence="10">Lacks conserved residue(s) required for the propagation of feature annotation.</text>
</comment>
<keyword evidence="9 10" id="KW-0961">Cell wall biogenesis/degradation</keyword>
<evidence type="ECO:0000256" key="9">
    <source>
        <dbReference type="ARBA" id="ARBA00023316"/>
    </source>
</evidence>
<keyword evidence="3 10" id="KW-0328">Glycosyltransferase</keyword>
<organism evidence="13 14">
    <name type="scientific">Marinospirillum alkalitolerans</name>
    <dbReference type="NCBI Taxonomy" id="3123374"/>
    <lineage>
        <taxon>Bacteria</taxon>
        <taxon>Pseudomonadati</taxon>
        <taxon>Pseudomonadota</taxon>
        <taxon>Gammaproteobacteria</taxon>
        <taxon>Oceanospirillales</taxon>
        <taxon>Oceanospirillaceae</taxon>
        <taxon>Marinospirillum</taxon>
    </lineage>
</organism>
<evidence type="ECO:0000259" key="12">
    <source>
        <dbReference type="Pfam" id="PF04101"/>
    </source>
</evidence>
<reference evidence="13 14" key="1">
    <citation type="submission" date="2024-02" db="EMBL/GenBank/DDBJ databases">
        <title>Marinospirillum sp. MEB 164 isolated from Lonar lake sediment.</title>
        <authorList>
            <person name="Joshi A."/>
            <person name="Thite S."/>
        </authorList>
    </citation>
    <scope>NUCLEOTIDE SEQUENCE [LARGE SCALE GENOMIC DNA]</scope>
    <source>
        <strain evidence="13 14">MEB164</strain>
    </source>
</reference>
<keyword evidence="4 10" id="KW-0808">Transferase</keyword>
<evidence type="ECO:0000256" key="6">
    <source>
        <dbReference type="ARBA" id="ARBA00022984"/>
    </source>
</evidence>